<sequence>MEQLIVFHQLSLREYRFFVIADLQLRLGHGLTSIRSTTIDCSDFGNFVGVMFELISGLIALRLQLLVELPTIMSMIMSLIITCGSRNSQFAIVEVTFSPLKTNDV</sequence>
<reference evidence="1 2" key="1">
    <citation type="submission" date="2018-08" db="EMBL/GenBank/DDBJ databases">
        <authorList>
            <person name="Laetsch R D."/>
            <person name="Stevens L."/>
            <person name="Kumar S."/>
            <person name="Blaxter L. M."/>
        </authorList>
    </citation>
    <scope>NUCLEOTIDE SEQUENCE [LARGE SCALE GENOMIC DNA]</scope>
</reference>
<dbReference type="EMBL" id="UPTC01006567">
    <property type="protein sequence ID" value="VBB35574.1"/>
    <property type="molecule type" value="Genomic_DNA"/>
</dbReference>
<keyword evidence="2" id="KW-1185">Reference proteome</keyword>
<protein>
    <submittedName>
        <fullName evidence="1">Uncharacterized protein</fullName>
    </submittedName>
</protein>
<dbReference type="AlphaFoldDB" id="A0A498STE6"/>
<proteinExistence type="predicted"/>
<accession>A0A498STE6</accession>
<name>A0A498STE6_ACAVI</name>
<dbReference type="Proteomes" id="UP000276991">
    <property type="component" value="Unassembled WGS sequence"/>
</dbReference>
<evidence type="ECO:0000313" key="1">
    <source>
        <dbReference type="EMBL" id="VBB35574.1"/>
    </source>
</evidence>
<organism evidence="1 2">
    <name type="scientific">Acanthocheilonema viteae</name>
    <name type="common">Filarial nematode worm</name>
    <name type="synonym">Dipetalonema viteae</name>
    <dbReference type="NCBI Taxonomy" id="6277"/>
    <lineage>
        <taxon>Eukaryota</taxon>
        <taxon>Metazoa</taxon>
        <taxon>Ecdysozoa</taxon>
        <taxon>Nematoda</taxon>
        <taxon>Chromadorea</taxon>
        <taxon>Rhabditida</taxon>
        <taxon>Spirurina</taxon>
        <taxon>Spiruromorpha</taxon>
        <taxon>Filarioidea</taxon>
        <taxon>Onchocercidae</taxon>
        <taxon>Acanthocheilonema</taxon>
    </lineage>
</organism>
<gene>
    <name evidence="1" type="ORF">NAV_LOCUS10365</name>
</gene>
<evidence type="ECO:0000313" key="2">
    <source>
        <dbReference type="Proteomes" id="UP000276991"/>
    </source>
</evidence>